<keyword evidence="5" id="KW-0964">Secreted</keyword>
<evidence type="ECO:0000259" key="13">
    <source>
        <dbReference type="PROSITE" id="PS51164"/>
    </source>
</evidence>
<dbReference type="PROSITE" id="PS00562">
    <property type="entry name" value="CBM1_1"/>
    <property type="match status" value="1"/>
</dbReference>
<organism evidence="14 15">
    <name type="scientific">Helicocarpus griseus UAMH5409</name>
    <dbReference type="NCBI Taxonomy" id="1447875"/>
    <lineage>
        <taxon>Eukaryota</taxon>
        <taxon>Fungi</taxon>
        <taxon>Dikarya</taxon>
        <taxon>Ascomycota</taxon>
        <taxon>Pezizomycotina</taxon>
        <taxon>Eurotiomycetes</taxon>
        <taxon>Eurotiomycetidae</taxon>
        <taxon>Onygenales</taxon>
        <taxon>Ajellomycetaceae</taxon>
        <taxon>Helicocarpus</taxon>
    </lineage>
</organism>
<dbReference type="InterPro" id="IPR001547">
    <property type="entry name" value="Glyco_hydro_5"/>
</dbReference>
<dbReference type="Pfam" id="PF00150">
    <property type="entry name" value="Cellulase"/>
    <property type="match status" value="1"/>
</dbReference>
<dbReference type="AlphaFoldDB" id="A0A2B7XZT6"/>
<feature type="domain" description="CBM1" evidence="13">
    <location>
        <begin position="388"/>
        <end position="424"/>
    </location>
</feature>
<dbReference type="GO" id="GO:0046355">
    <property type="term" value="P:mannan catabolic process"/>
    <property type="evidence" value="ECO:0007669"/>
    <property type="project" value="UniProtKB-ARBA"/>
</dbReference>
<feature type="signal peptide" evidence="12">
    <location>
        <begin position="1"/>
        <end position="17"/>
    </location>
</feature>
<reference evidence="14 15" key="1">
    <citation type="submission" date="2017-10" db="EMBL/GenBank/DDBJ databases">
        <title>Comparative genomics in systemic dimorphic fungi from Ajellomycetaceae.</title>
        <authorList>
            <person name="Munoz J.F."/>
            <person name="Mcewen J.G."/>
            <person name="Clay O.K."/>
            <person name="Cuomo C.A."/>
        </authorList>
    </citation>
    <scope>NUCLEOTIDE SEQUENCE [LARGE SCALE GENOMIC DNA]</scope>
    <source>
        <strain evidence="14 15">UAMH5409</strain>
    </source>
</reference>
<dbReference type="InterPro" id="IPR017853">
    <property type="entry name" value="GH"/>
</dbReference>
<evidence type="ECO:0000256" key="12">
    <source>
        <dbReference type="SAM" id="SignalP"/>
    </source>
</evidence>
<dbReference type="InterPro" id="IPR000254">
    <property type="entry name" value="CBD"/>
</dbReference>
<evidence type="ECO:0000256" key="1">
    <source>
        <dbReference type="ARBA" id="ARBA00001678"/>
    </source>
</evidence>
<evidence type="ECO:0000256" key="6">
    <source>
        <dbReference type="ARBA" id="ARBA00022729"/>
    </source>
</evidence>
<dbReference type="GO" id="GO:0030248">
    <property type="term" value="F:cellulose binding"/>
    <property type="evidence" value="ECO:0007669"/>
    <property type="project" value="InterPro"/>
</dbReference>
<dbReference type="EMBL" id="PDNB01000036">
    <property type="protein sequence ID" value="PGH14293.1"/>
    <property type="molecule type" value="Genomic_DNA"/>
</dbReference>
<comment type="caution">
    <text evidence="14">The sequence shown here is derived from an EMBL/GenBank/DDBJ whole genome shotgun (WGS) entry which is preliminary data.</text>
</comment>
<evidence type="ECO:0000313" key="15">
    <source>
        <dbReference type="Proteomes" id="UP000223968"/>
    </source>
</evidence>
<dbReference type="InterPro" id="IPR045053">
    <property type="entry name" value="MAN-like"/>
</dbReference>
<comment type="subcellular location">
    <subcellularLocation>
        <location evidence="2">Secreted</location>
    </subcellularLocation>
</comment>
<dbReference type="STRING" id="1447875.A0A2B7XZT6"/>
<dbReference type="GO" id="GO:0005576">
    <property type="term" value="C:extracellular region"/>
    <property type="evidence" value="ECO:0007669"/>
    <property type="project" value="UniProtKB-SubCell"/>
</dbReference>
<dbReference type="SUPFAM" id="SSF51445">
    <property type="entry name" value="(Trans)glycosidases"/>
    <property type="match status" value="1"/>
</dbReference>
<evidence type="ECO:0000256" key="4">
    <source>
        <dbReference type="ARBA" id="ARBA00012706"/>
    </source>
</evidence>
<evidence type="ECO:0000256" key="2">
    <source>
        <dbReference type="ARBA" id="ARBA00004613"/>
    </source>
</evidence>
<dbReference type="PROSITE" id="PS51164">
    <property type="entry name" value="CBM1_2"/>
    <property type="match status" value="1"/>
</dbReference>
<gene>
    <name evidence="14" type="ORF">AJ79_03115</name>
</gene>
<accession>A0A2B7XZT6</accession>
<evidence type="ECO:0000256" key="7">
    <source>
        <dbReference type="ARBA" id="ARBA00022801"/>
    </source>
</evidence>
<protein>
    <recommendedName>
        <fullName evidence="4">mannan endo-1,4-beta-mannosidase</fullName>
        <ecNumber evidence="4">3.2.1.78</ecNumber>
    </recommendedName>
    <alternativeName>
        <fullName evidence="9">Endo-beta-1,4-mannanase F</fullName>
    </alternativeName>
</protein>
<dbReference type="OrthoDB" id="406631at2759"/>
<dbReference type="PANTHER" id="PTHR31451:SF39">
    <property type="entry name" value="MANNAN ENDO-1,4-BETA-MANNOSIDASE 1"/>
    <property type="match status" value="1"/>
</dbReference>
<feature type="chain" id="PRO_5012586584" description="mannan endo-1,4-beta-mannosidase" evidence="12">
    <location>
        <begin position="18"/>
        <end position="424"/>
    </location>
</feature>
<feature type="region of interest" description="Disordered" evidence="11">
    <location>
        <begin position="356"/>
        <end position="389"/>
    </location>
</feature>
<dbReference type="SMART" id="SM00236">
    <property type="entry name" value="fCBD"/>
    <property type="match status" value="1"/>
</dbReference>
<comment type="similarity">
    <text evidence="3 10">Belongs to the glycosyl hydrolase 5 (cellulase A) family.</text>
</comment>
<keyword evidence="7 10" id="KW-0378">Hydrolase</keyword>
<dbReference type="EC" id="3.2.1.78" evidence="4"/>
<comment type="catalytic activity">
    <reaction evidence="1">
        <text>Random hydrolysis of (1-&gt;4)-beta-D-mannosidic linkages in mannans, galactomannans and glucomannans.</text>
        <dbReference type="EC" id="3.2.1.78"/>
    </reaction>
</comment>
<evidence type="ECO:0000256" key="5">
    <source>
        <dbReference type="ARBA" id="ARBA00022525"/>
    </source>
</evidence>
<dbReference type="GO" id="GO:0016985">
    <property type="term" value="F:mannan endo-1,4-beta-mannosidase activity"/>
    <property type="evidence" value="ECO:0007669"/>
    <property type="project" value="UniProtKB-EC"/>
</dbReference>
<dbReference type="Proteomes" id="UP000223968">
    <property type="component" value="Unassembled WGS sequence"/>
</dbReference>
<dbReference type="SUPFAM" id="SSF57180">
    <property type="entry name" value="Cellulose-binding domain"/>
    <property type="match status" value="1"/>
</dbReference>
<dbReference type="Pfam" id="PF00734">
    <property type="entry name" value="CBM_1"/>
    <property type="match status" value="1"/>
</dbReference>
<keyword evidence="15" id="KW-1185">Reference proteome</keyword>
<evidence type="ECO:0000256" key="9">
    <source>
        <dbReference type="ARBA" id="ARBA00033295"/>
    </source>
</evidence>
<dbReference type="Gene3D" id="3.20.20.80">
    <property type="entry name" value="Glycosidases"/>
    <property type="match status" value="1"/>
</dbReference>
<sequence length="424" mass="46809">MKFSATLVASLAGLAVASPTVSHQESKAKRATISNFVGTNAYWLPALSDGDMDTALQAMKDAGMKVVRTWAFNDQTDCNNFHFQCWSNGSPTINTGPSGLGRLDTLVRKAENYGIQLILPFVNYWGDYGGMLVYVNQIGGGSQSSFYTNSNVISAYKNYIEAVVSRYKNSNAIFAWELANEPRCPGCDTSVITEWARSISQYVKQLDSSHRVILGDEGWFNRGGSSYPYQGGEGIDFEANLRIDTLDLGTFHMYPSHWSESYDWGNQWITEHQAACKAAGKDCILEEYGVAQDGDTRTTHMTEWHNTLEKNTGVPGDMFWQFGLKLSNGLTHDDSFTIYNTDSNFQSIVANWARSRNVGSPPESSTSTTQVQTTTTSTSTSSSPSPTGVAGQWQQCGGLNYDGPTVCASPYTCHKLNDWYYQCY</sequence>
<feature type="compositionally biased region" description="Low complexity" evidence="11">
    <location>
        <begin position="360"/>
        <end position="387"/>
    </location>
</feature>
<evidence type="ECO:0000256" key="10">
    <source>
        <dbReference type="RuleBase" id="RU361153"/>
    </source>
</evidence>
<evidence type="ECO:0000256" key="3">
    <source>
        <dbReference type="ARBA" id="ARBA00005641"/>
    </source>
</evidence>
<dbReference type="PANTHER" id="PTHR31451">
    <property type="match status" value="1"/>
</dbReference>
<evidence type="ECO:0000256" key="8">
    <source>
        <dbReference type="ARBA" id="ARBA00023295"/>
    </source>
</evidence>
<evidence type="ECO:0000256" key="11">
    <source>
        <dbReference type="SAM" id="MobiDB-lite"/>
    </source>
</evidence>
<dbReference type="InterPro" id="IPR035971">
    <property type="entry name" value="CBD_sf"/>
</dbReference>
<keyword evidence="6 12" id="KW-0732">Signal</keyword>
<keyword evidence="8 10" id="KW-0326">Glycosidase</keyword>
<evidence type="ECO:0000313" key="14">
    <source>
        <dbReference type="EMBL" id="PGH14293.1"/>
    </source>
</evidence>
<proteinExistence type="inferred from homology"/>
<name>A0A2B7XZT6_9EURO</name>